<evidence type="ECO:0000313" key="2">
    <source>
        <dbReference type="EMBL" id="XBN42130.1"/>
    </source>
</evidence>
<sequence length="47" mass="5137">MRSTITPTQEVTTGQVGRILSFVIVVVPTTAAVNVLIWNVALWIGRQ</sequence>
<reference evidence="2" key="1">
    <citation type="submission" date="2024-05" db="EMBL/GenBank/DDBJ databases">
        <title>Complete genome sequence of bacteriophages Merry and Sunny infecting Microbacterium sp. isolated from an alkaline commercial outdoor algal pond.</title>
        <authorList>
            <person name="Levesque A.V."/>
            <person name="Rabines A.J."/>
            <person name="Alrubaiaan E."/>
            <person name="Oliver A."/>
            <person name="Allen E.E."/>
            <person name="Hazlebeck D."/>
            <person name="Pinowska A."/>
            <person name="Traller J.C."/>
            <person name="Zeigler Allen L."/>
        </authorList>
    </citation>
    <scope>NUCLEOTIDE SEQUENCE</scope>
</reference>
<feature type="transmembrane region" description="Helical" evidence="1">
    <location>
        <begin position="20"/>
        <end position="44"/>
    </location>
</feature>
<keyword evidence="1" id="KW-1133">Transmembrane helix</keyword>
<protein>
    <submittedName>
        <fullName evidence="2">Uncharacterized protein</fullName>
    </submittedName>
</protein>
<proteinExistence type="predicted"/>
<organism evidence="2">
    <name type="scientific">Microbacterium phage Merry</name>
    <dbReference type="NCBI Taxonomy" id="3144827"/>
    <lineage>
        <taxon>Viruses</taxon>
    </lineage>
</organism>
<evidence type="ECO:0000256" key="1">
    <source>
        <dbReference type="SAM" id="Phobius"/>
    </source>
</evidence>
<name>A0AAU7J7L0_9VIRU</name>
<keyword evidence="1" id="KW-0812">Transmembrane</keyword>
<dbReference type="EMBL" id="PP763431">
    <property type="protein sequence ID" value="XBN42130.1"/>
    <property type="molecule type" value="Genomic_DNA"/>
</dbReference>
<keyword evidence="1" id="KW-0472">Membrane</keyword>
<accession>A0AAU7J7L0</accession>